<gene>
    <name evidence="1" type="ORF">GCL57_12940</name>
</gene>
<name>A0A833JC03_9BACT</name>
<sequence>MVLRARCTKKEIQRILVQFTSSGLSKSQFCKKHSLSMASIYKWIKSNKNKEHENFIPVAIKNNNKENKNLSSGTAENIDIKIELPTGFMVKISMTADPKWLSAFIKELQ</sequence>
<organism evidence="1 2">
    <name type="scientific">Fluviispira multicolorata</name>
    <dbReference type="NCBI Taxonomy" id="2654512"/>
    <lineage>
        <taxon>Bacteria</taxon>
        <taxon>Pseudomonadati</taxon>
        <taxon>Bdellovibrionota</taxon>
        <taxon>Oligoflexia</taxon>
        <taxon>Silvanigrellales</taxon>
        <taxon>Silvanigrellaceae</taxon>
        <taxon>Fluviispira</taxon>
    </lineage>
</organism>
<proteinExistence type="predicted"/>
<dbReference type="GO" id="GO:0003677">
    <property type="term" value="F:DNA binding"/>
    <property type="evidence" value="ECO:0007669"/>
    <property type="project" value="InterPro"/>
</dbReference>
<dbReference type="AlphaFoldDB" id="A0A833JC03"/>
<dbReference type="Pfam" id="PF01527">
    <property type="entry name" value="HTH_Tnp_1"/>
    <property type="match status" value="1"/>
</dbReference>
<evidence type="ECO:0000313" key="1">
    <source>
        <dbReference type="EMBL" id="KAB8028619.1"/>
    </source>
</evidence>
<keyword evidence="2" id="KW-1185">Reference proteome</keyword>
<dbReference type="NCBIfam" id="NF047593">
    <property type="entry name" value="IS66_ISAeme5_TnpA"/>
    <property type="match status" value="1"/>
</dbReference>
<dbReference type="GO" id="GO:0006313">
    <property type="term" value="P:DNA transposition"/>
    <property type="evidence" value="ECO:0007669"/>
    <property type="project" value="InterPro"/>
</dbReference>
<reference evidence="1 2" key="1">
    <citation type="submission" date="2019-10" db="EMBL/GenBank/DDBJ databases">
        <title>New genus of Silvanigrellaceae.</title>
        <authorList>
            <person name="Pitt A."/>
            <person name="Hahn M.W."/>
        </authorList>
    </citation>
    <scope>NUCLEOTIDE SEQUENCE [LARGE SCALE GENOMIC DNA]</scope>
    <source>
        <strain evidence="1 2">33A1-SZDP</strain>
    </source>
</reference>
<evidence type="ECO:0008006" key="3">
    <source>
        <dbReference type="Google" id="ProtNLM"/>
    </source>
</evidence>
<accession>A0A833JC03</accession>
<dbReference type="EMBL" id="WFLN01000009">
    <property type="protein sequence ID" value="KAB8028619.1"/>
    <property type="molecule type" value="Genomic_DNA"/>
</dbReference>
<dbReference type="GO" id="GO:0004803">
    <property type="term" value="F:transposase activity"/>
    <property type="evidence" value="ECO:0007669"/>
    <property type="project" value="InterPro"/>
</dbReference>
<protein>
    <recommendedName>
        <fullName evidence="3">Transposase</fullName>
    </recommendedName>
</protein>
<dbReference type="InterPro" id="IPR002514">
    <property type="entry name" value="Transposase_8"/>
</dbReference>
<dbReference type="RefSeq" id="WP_152213769.1">
    <property type="nucleotide sequence ID" value="NZ_WFLN01000009.1"/>
</dbReference>
<comment type="caution">
    <text evidence="1">The sequence shown here is derived from an EMBL/GenBank/DDBJ whole genome shotgun (WGS) entry which is preliminary data.</text>
</comment>
<evidence type="ECO:0000313" key="2">
    <source>
        <dbReference type="Proteomes" id="UP000442694"/>
    </source>
</evidence>
<dbReference type="Proteomes" id="UP000442694">
    <property type="component" value="Unassembled WGS sequence"/>
</dbReference>